<dbReference type="EMBL" id="JADYXP020000006">
    <property type="protein sequence ID" value="KAL0122233.1"/>
    <property type="molecule type" value="Genomic_DNA"/>
</dbReference>
<comment type="caution">
    <text evidence="1">The sequence shown here is derived from an EMBL/GenBank/DDBJ whole genome shotgun (WGS) entry which is preliminary data.</text>
</comment>
<sequence length="118" mass="13616">MFTLTIQRYKTYVYITCTSLMVKTLWDLLDSAFNAVWATRLFQKVTHLFLISSSSNKSYTLLLYISMYVTNTAYALSGSTTTLWDSLCMIPAFRDSPVIVYVFPLPVTPYVNRRPFLP</sequence>
<keyword evidence="2" id="KW-1185">Reference proteome</keyword>
<reference evidence="1 2" key="1">
    <citation type="submission" date="2023-03" db="EMBL/GenBank/DDBJ databases">
        <title>High recombination rates correlate with genetic variation in Cardiocondyla obscurior ants.</title>
        <authorList>
            <person name="Errbii M."/>
        </authorList>
    </citation>
    <scope>NUCLEOTIDE SEQUENCE [LARGE SCALE GENOMIC DNA]</scope>
    <source>
        <strain evidence="1">Alpha-2009</strain>
        <tissue evidence="1">Whole body</tissue>
    </source>
</reference>
<proteinExistence type="predicted"/>
<name>A0AAW2G2H5_9HYME</name>
<dbReference type="Proteomes" id="UP001430953">
    <property type="component" value="Unassembled WGS sequence"/>
</dbReference>
<dbReference type="AlphaFoldDB" id="A0AAW2G2H5"/>
<accession>A0AAW2G2H5</accession>
<gene>
    <name evidence="1" type="ORF">PUN28_007167</name>
</gene>
<organism evidence="1 2">
    <name type="scientific">Cardiocondyla obscurior</name>
    <dbReference type="NCBI Taxonomy" id="286306"/>
    <lineage>
        <taxon>Eukaryota</taxon>
        <taxon>Metazoa</taxon>
        <taxon>Ecdysozoa</taxon>
        <taxon>Arthropoda</taxon>
        <taxon>Hexapoda</taxon>
        <taxon>Insecta</taxon>
        <taxon>Pterygota</taxon>
        <taxon>Neoptera</taxon>
        <taxon>Endopterygota</taxon>
        <taxon>Hymenoptera</taxon>
        <taxon>Apocrita</taxon>
        <taxon>Aculeata</taxon>
        <taxon>Formicoidea</taxon>
        <taxon>Formicidae</taxon>
        <taxon>Myrmicinae</taxon>
        <taxon>Cardiocondyla</taxon>
    </lineage>
</organism>
<evidence type="ECO:0000313" key="2">
    <source>
        <dbReference type="Proteomes" id="UP001430953"/>
    </source>
</evidence>
<evidence type="ECO:0000313" key="1">
    <source>
        <dbReference type="EMBL" id="KAL0122233.1"/>
    </source>
</evidence>
<protein>
    <submittedName>
        <fullName evidence="1">Uncharacterized protein</fullName>
    </submittedName>
</protein>